<evidence type="ECO:0000256" key="6">
    <source>
        <dbReference type="ARBA" id="ARBA00023163"/>
    </source>
</evidence>
<evidence type="ECO:0000256" key="7">
    <source>
        <dbReference type="PROSITE-ProRule" id="PRU00169"/>
    </source>
</evidence>
<dbReference type="GO" id="GO:0003700">
    <property type="term" value="F:DNA-binding transcription factor activity"/>
    <property type="evidence" value="ECO:0007669"/>
    <property type="project" value="InterPro"/>
</dbReference>
<dbReference type="SMART" id="SM00342">
    <property type="entry name" value="HTH_ARAC"/>
    <property type="match status" value="1"/>
</dbReference>
<dbReference type="CDD" id="cd00082">
    <property type="entry name" value="HisKA"/>
    <property type="match status" value="1"/>
</dbReference>
<dbReference type="Pfam" id="PF02518">
    <property type="entry name" value="HATPase_c"/>
    <property type="match status" value="1"/>
</dbReference>
<dbReference type="AlphaFoldDB" id="A0A2N3IFG5"/>
<evidence type="ECO:0000259" key="10">
    <source>
        <dbReference type="PROSITE" id="PS01124"/>
    </source>
</evidence>
<dbReference type="SMART" id="SM00448">
    <property type="entry name" value="REC"/>
    <property type="match status" value="1"/>
</dbReference>
<dbReference type="Gene3D" id="1.25.40.10">
    <property type="entry name" value="Tetratricopeptide repeat domain"/>
    <property type="match status" value="1"/>
</dbReference>
<dbReference type="Gene3D" id="3.30.565.10">
    <property type="entry name" value="Histidine kinase-like ATPase, C-terminal domain"/>
    <property type="match status" value="1"/>
</dbReference>
<keyword evidence="4" id="KW-0805">Transcription regulation</keyword>
<dbReference type="PROSITE" id="PS01124">
    <property type="entry name" value="HTH_ARAC_FAMILY_2"/>
    <property type="match status" value="1"/>
</dbReference>
<feature type="repeat" description="TPR" evidence="8">
    <location>
        <begin position="286"/>
        <end position="319"/>
    </location>
</feature>
<keyword evidence="5" id="KW-0238">DNA-binding</keyword>
<dbReference type="EMBL" id="MVDE01000002">
    <property type="protein sequence ID" value="PKQ69018.1"/>
    <property type="molecule type" value="Genomic_DNA"/>
</dbReference>
<dbReference type="Pfam" id="PF00512">
    <property type="entry name" value="HisKA"/>
    <property type="match status" value="1"/>
</dbReference>
<evidence type="ECO:0000256" key="4">
    <source>
        <dbReference type="ARBA" id="ARBA00023015"/>
    </source>
</evidence>
<proteinExistence type="predicted"/>
<dbReference type="InterPro" id="IPR019734">
    <property type="entry name" value="TPR_rpt"/>
</dbReference>
<dbReference type="SUPFAM" id="SSF48452">
    <property type="entry name" value="TPR-like"/>
    <property type="match status" value="2"/>
</dbReference>
<reference evidence="13 14" key="1">
    <citation type="journal article" date="2017" name="Front. Microbiol.">
        <title>Labilibaculum manganireducens gen. nov., sp. nov. and Labilibaculum filiforme sp. nov., Novel Bacteroidetes Isolated from Subsurface Sediments of the Baltic Sea.</title>
        <authorList>
            <person name="Vandieken V."/>
            <person name="Marshall I.P."/>
            <person name="Niemann H."/>
            <person name="Engelen B."/>
            <person name="Cypionka H."/>
        </authorList>
    </citation>
    <scope>NUCLEOTIDE SEQUENCE [LARGE SCALE GENOMIC DNA]</scope>
    <source>
        <strain evidence="13 14">59.10-2M</strain>
    </source>
</reference>
<dbReference type="InterPro" id="IPR004358">
    <property type="entry name" value="Sig_transdc_His_kin-like_C"/>
</dbReference>
<feature type="domain" description="Response regulatory" evidence="12">
    <location>
        <begin position="740"/>
        <end position="855"/>
    </location>
</feature>
<dbReference type="PANTHER" id="PTHR43547">
    <property type="entry name" value="TWO-COMPONENT HISTIDINE KINASE"/>
    <property type="match status" value="1"/>
</dbReference>
<feature type="repeat" description="TPR" evidence="8">
    <location>
        <begin position="206"/>
        <end position="239"/>
    </location>
</feature>
<keyword evidence="8" id="KW-0802">TPR repeat</keyword>
<dbReference type="InterPro" id="IPR005467">
    <property type="entry name" value="His_kinase_dom"/>
</dbReference>
<feature type="domain" description="Histidine kinase" evidence="11">
    <location>
        <begin position="486"/>
        <end position="698"/>
    </location>
</feature>
<dbReference type="InterPro" id="IPR003594">
    <property type="entry name" value="HATPase_dom"/>
</dbReference>
<feature type="transmembrane region" description="Helical" evidence="9">
    <location>
        <begin position="445"/>
        <end position="463"/>
    </location>
</feature>
<dbReference type="InterPro" id="IPR001789">
    <property type="entry name" value="Sig_transdc_resp-reg_receiver"/>
</dbReference>
<feature type="domain" description="HTH araC/xylS-type" evidence="10">
    <location>
        <begin position="887"/>
        <end position="986"/>
    </location>
</feature>
<dbReference type="InterPro" id="IPR036097">
    <property type="entry name" value="HisK_dim/P_sf"/>
</dbReference>
<dbReference type="SMART" id="SM00028">
    <property type="entry name" value="TPR"/>
    <property type="match status" value="6"/>
</dbReference>
<evidence type="ECO:0000259" key="11">
    <source>
        <dbReference type="PROSITE" id="PS50109"/>
    </source>
</evidence>
<dbReference type="Pfam" id="PF13181">
    <property type="entry name" value="TPR_8"/>
    <property type="match status" value="1"/>
</dbReference>
<dbReference type="Pfam" id="PF13424">
    <property type="entry name" value="TPR_12"/>
    <property type="match status" value="1"/>
</dbReference>
<evidence type="ECO:0000256" key="2">
    <source>
        <dbReference type="ARBA" id="ARBA00012438"/>
    </source>
</evidence>
<comment type="caution">
    <text evidence="13">The sequence shown here is derived from an EMBL/GenBank/DDBJ whole genome shotgun (WGS) entry which is preliminary data.</text>
</comment>
<dbReference type="FunFam" id="1.10.287.130:FF:000045">
    <property type="entry name" value="Two-component system sensor histidine kinase/response regulator"/>
    <property type="match status" value="1"/>
</dbReference>
<name>A0A2N3IFG5_9BACT</name>
<dbReference type="InterPro" id="IPR011006">
    <property type="entry name" value="CheY-like_superfamily"/>
</dbReference>
<dbReference type="InterPro" id="IPR018062">
    <property type="entry name" value="HTH_AraC-typ_CS"/>
</dbReference>
<dbReference type="PROSITE" id="PS50110">
    <property type="entry name" value="RESPONSE_REGULATORY"/>
    <property type="match status" value="1"/>
</dbReference>
<comment type="catalytic activity">
    <reaction evidence="1">
        <text>ATP + protein L-histidine = ADP + protein N-phospho-L-histidine.</text>
        <dbReference type="EC" id="2.7.13.3"/>
    </reaction>
</comment>
<dbReference type="InterPro" id="IPR036890">
    <property type="entry name" value="HATPase_C_sf"/>
</dbReference>
<dbReference type="Gene3D" id="3.40.50.2300">
    <property type="match status" value="1"/>
</dbReference>
<dbReference type="PROSITE" id="PS00041">
    <property type="entry name" value="HTH_ARAC_FAMILY_1"/>
    <property type="match status" value="1"/>
</dbReference>
<dbReference type="Proteomes" id="UP000233618">
    <property type="component" value="Unassembled WGS sequence"/>
</dbReference>
<dbReference type="InterPro" id="IPR009057">
    <property type="entry name" value="Homeodomain-like_sf"/>
</dbReference>
<keyword evidence="6" id="KW-0804">Transcription</keyword>
<dbReference type="PRINTS" id="PR00344">
    <property type="entry name" value="BCTRLSENSOR"/>
</dbReference>
<dbReference type="SMART" id="SM00387">
    <property type="entry name" value="HATPase_c"/>
    <property type="match status" value="1"/>
</dbReference>
<dbReference type="SUPFAM" id="SSF46689">
    <property type="entry name" value="Homeodomain-like"/>
    <property type="match status" value="1"/>
</dbReference>
<gene>
    <name evidence="13" type="ORF">BZG01_01555</name>
</gene>
<evidence type="ECO:0000256" key="8">
    <source>
        <dbReference type="PROSITE-ProRule" id="PRU00339"/>
    </source>
</evidence>
<dbReference type="GO" id="GO:0043565">
    <property type="term" value="F:sequence-specific DNA binding"/>
    <property type="evidence" value="ECO:0007669"/>
    <property type="project" value="InterPro"/>
</dbReference>
<keyword evidence="14" id="KW-1185">Reference proteome</keyword>
<organism evidence="13 14">
    <name type="scientific">Labilibaculum manganireducens</name>
    <dbReference type="NCBI Taxonomy" id="1940525"/>
    <lineage>
        <taxon>Bacteria</taxon>
        <taxon>Pseudomonadati</taxon>
        <taxon>Bacteroidota</taxon>
        <taxon>Bacteroidia</taxon>
        <taxon>Marinilabiliales</taxon>
        <taxon>Marinifilaceae</taxon>
        <taxon>Labilibaculum</taxon>
    </lineage>
</organism>
<sequence length="992" mass="114078">MFRAIFYGVWLLFRIGVIFNGYFLVVFLRRFIIDNMIKQIFLFFLFTILITEAYAKDDYKKARFHDLDSLKATINGLVMVEGKMKNSDSVIGLVSDNRKILKDEYPSYLHLLLNKIKTDEDTTGLAEIYYRIGVNHRYTHGYDSAKYYYQKSLPFAHKIKDYYKLGRIYNELGVVCRKTDRNEEALNYFVSSINTTKYTDNFYGKAIAENGIGNIYLVQKEYEKALSYFRESLKYGLSSDNKYHLEISYGNVGEAYLDLQEADSANYYINKSLELSKLRGNPIGEGICYQLLGQVKMFQNEYEKAYVYFEQALALQRTRNDKRYLSTILIQHGNVCSKLKRYKEAEKNLLEGRLISKEIHSVDNLMFANKILYEIYYATGRYREASDALLLHKNYTDSLYNSESVRVMNDLEFKYQSENKTHQIELLNTRNQLIGESKKMQRNQFGVLLLLFGGLAAFFYYLYKNKQKVSRELQIVNQMKSKFFSSISHEFRTPLTLITGPVEKHLARPHCNEEQEEMKLILRNTNRLLALVDQLLNLSKIDAGHFAIAAQEGNLSTLLKGISNSFTYQASEKKINYQLEINESGDVWFDTNIVEIIITNLLSNAFKFVPGNGNVELKLAAFNDHIKITVSNSGCTLTKEQLPHIFDRFYRAGENETQGTGIGLSLVKELCTLYRAPIKVSCSNNQIIQFELLLPTSKDHFKANEISLLPLAKKEEQFYEVNSDLNPEEENEVKIEDLPVLLLVEDNLDMRKYIKTYFIHKYKILEADDGEIGVKMAIEYIPDLIISDVMMPKVGGVELCSCLKADVKTNHIPIILLTAKVGDDNELDGLKSGADDYIVKPFNAQALIVKVERLIATRKEMQKKYQNEIVISPLNIVFPSEEEKFARTLQQVLEDQLANPDFSVDQFCELALMSRTQLHRKLKALTGLSATAFIRTQRVKVAAEMLLQPDVTISDICFATGFNDTSYFSKCFKEIQGCTPSEYVKSHSETCI</sequence>
<dbReference type="Gene3D" id="1.10.287.130">
    <property type="match status" value="1"/>
</dbReference>
<evidence type="ECO:0000259" key="12">
    <source>
        <dbReference type="PROSITE" id="PS50110"/>
    </source>
</evidence>
<dbReference type="SMART" id="SM00388">
    <property type="entry name" value="HisKA"/>
    <property type="match status" value="1"/>
</dbReference>
<evidence type="ECO:0000256" key="9">
    <source>
        <dbReference type="SAM" id="Phobius"/>
    </source>
</evidence>
<keyword evidence="9" id="KW-1133">Transmembrane helix</keyword>
<dbReference type="Pfam" id="PF12833">
    <property type="entry name" value="HTH_18"/>
    <property type="match status" value="1"/>
</dbReference>
<evidence type="ECO:0000313" key="14">
    <source>
        <dbReference type="Proteomes" id="UP000233618"/>
    </source>
</evidence>
<keyword evidence="3 7" id="KW-0597">Phosphoprotein</keyword>
<dbReference type="InterPro" id="IPR018060">
    <property type="entry name" value="HTH_AraC"/>
</dbReference>
<dbReference type="SUPFAM" id="SSF47384">
    <property type="entry name" value="Homodimeric domain of signal transducing histidine kinase"/>
    <property type="match status" value="1"/>
</dbReference>
<dbReference type="CDD" id="cd00075">
    <property type="entry name" value="HATPase"/>
    <property type="match status" value="1"/>
</dbReference>
<evidence type="ECO:0000256" key="5">
    <source>
        <dbReference type="ARBA" id="ARBA00023125"/>
    </source>
</evidence>
<dbReference type="InterPro" id="IPR003661">
    <property type="entry name" value="HisK_dim/P_dom"/>
</dbReference>
<dbReference type="SUPFAM" id="SSF55874">
    <property type="entry name" value="ATPase domain of HSP90 chaperone/DNA topoisomerase II/histidine kinase"/>
    <property type="match status" value="1"/>
</dbReference>
<dbReference type="EC" id="2.7.13.3" evidence="2"/>
<feature type="modified residue" description="4-aspartylphosphate" evidence="7">
    <location>
        <position position="788"/>
    </location>
</feature>
<evidence type="ECO:0000256" key="3">
    <source>
        <dbReference type="ARBA" id="ARBA00022553"/>
    </source>
</evidence>
<dbReference type="PROSITE" id="PS50109">
    <property type="entry name" value="HIS_KIN"/>
    <property type="match status" value="1"/>
</dbReference>
<protein>
    <recommendedName>
        <fullName evidence="2">histidine kinase</fullName>
        <ecNumber evidence="2">2.7.13.3</ecNumber>
    </recommendedName>
</protein>
<accession>A0A2N3IFG5</accession>
<dbReference type="InterPro" id="IPR011990">
    <property type="entry name" value="TPR-like_helical_dom_sf"/>
</dbReference>
<keyword evidence="9" id="KW-0812">Transmembrane</keyword>
<dbReference type="GO" id="GO:0000155">
    <property type="term" value="F:phosphorelay sensor kinase activity"/>
    <property type="evidence" value="ECO:0007669"/>
    <property type="project" value="InterPro"/>
</dbReference>
<dbReference type="PANTHER" id="PTHR43547:SF2">
    <property type="entry name" value="HYBRID SIGNAL TRANSDUCTION HISTIDINE KINASE C"/>
    <property type="match status" value="1"/>
</dbReference>
<dbReference type="CDD" id="cd17574">
    <property type="entry name" value="REC_OmpR"/>
    <property type="match status" value="1"/>
</dbReference>
<dbReference type="Gene3D" id="1.10.10.60">
    <property type="entry name" value="Homeodomain-like"/>
    <property type="match status" value="1"/>
</dbReference>
<feature type="transmembrane region" description="Helical" evidence="9">
    <location>
        <begin position="36"/>
        <end position="55"/>
    </location>
</feature>
<evidence type="ECO:0000313" key="13">
    <source>
        <dbReference type="EMBL" id="PKQ69018.1"/>
    </source>
</evidence>
<feature type="transmembrane region" description="Helical" evidence="9">
    <location>
        <begin position="7"/>
        <end position="30"/>
    </location>
</feature>
<dbReference type="Pfam" id="PF00072">
    <property type="entry name" value="Response_reg"/>
    <property type="match status" value="1"/>
</dbReference>
<keyword evidence="9" id="KW-0472">Membrane</keyword>
<evidence type="ECO:0000256" key="1">
    <source>
        <dbReference type="ARBA" id="ARBA00000085"/>
    </source>
</evidence>
<dbReference type="SUPFAM" id="SSF52172">
    <property type="entry name" value="CheY-like"/>
    <property type="match status" value="1"/>
</dbReference>
<dbReference type="PROSITE" id="PS50005">
    <property type="entry name" value="TPR"/>
    <property type="match status" value="2"/>
</dbReference>